<reference evidence="1" key="2">
    <citation type="submission" date="2020-06" db="EMBL/GenBank/DDBJ databases">
        <authorList>
            <person name="Sheffer M."/>
        </authorList>
    </citation>
    <scope>NUCLEOTIDE SEQUENCE</scope>
</reference>
<dbReference type="Proteomes" id="UP000807504">
    <property type="component" value="Unassembled WGS sequence"/>
</dbReference>
<proteinExistence type="predicted"/>
<accession>A0A8T0F3R1</accession>
<organism evidence="1 2">
    <name type="scientific">Argiope bruennichi</name>
    <name type="common">Wasp spider</name>
    <name type="synonym">Aranea bruennichi</name>
    <dbReference type="NCBI Taxonomy" id="94029"/>
    <lineage>
        <taxon>Eukaryota</taxon>
        <taxon>Metazoa</taxon>
        <taxon>Ecdysozoa</taxon>
        <taxon>Arthropoda</taxon>
        <taxon>Chelicerata</taxon>
        <taxon>Arachnida</taxon>
        <taxon>Araneae</taxon>
        <taxon>Araneomorphae</taxon>
        <taxon>Entelegynae</taxon>
        <taxon>Araneoidea</taxon>
        <taxon>Araneidae</taxon>
        <taxon>Argiope</taxon>
    </lineage>
</organism>
<evidence type="ECO:0000313" key="2">
    <source>
        <dbReference type="Proteomes" id="UP000807504"/>
    </source>
</evidence>
<gene>
    <name evidence="1" type="ORF">HNY73_011721</name>
</gene>
<name>A0A8T0F3R1_ARGBR</name>
<keyword evidence="2" id="KW-1185">Reference proteome</keyword>
<comment type="caution">
    <text evidence="1">The sequence shown here is derived from an EMBL/GenBank/DDBJ whole genome shotgun (WGS) entry which is preliminary data.</text>
</comment>
<dbReference type="AlphaFoldDB" id="A0A8T0F3R1"/>
<dbReference type="EMBL" id="JABXBU010001574">
    <property type="protein sequence ID" value="KAF8784049.1"/>
    <property type="molecule type" value="Genomic_DNA"/>
</dbReference>
<protein>
    <submittedName>
        <fullName evidence="1">Uncharacterized protein</fullName>
    </submittedName>
</protein>
<reference evidence="1" key="1">
    <citation type="journal article" date="2020" name="bioRxiv">
        <title>Chromosome-level reference genome of the European wasp spider Argiope bruennichi: a resource for studies on range expansion and evolutionary adaptation.</title>
        <authorList>
            <person name="Sheffer M.M."/>
            <person name="Hoppe A."/>
            <person name="Krehenwinkel H."/>
            <person name="Uhl G."/>
            <person name="Kuss A.W."/>
            <person name="Jensen L."/>
            <person name="Jensen C."/>
            <person name="Gillespie R.G."/>
            <person name="Hoff K.J."/>
            <person name="Prost S."/>
        </authorList>
    </citation>
    <scope>NUCLEOTIDE SEQUENCE</scope>
</reference>
<evidence type="ECO:0000313" key="1">
    <source>
        <dbReference type="EMBL" id="KAF8784049.1"/>
    </source>
</evidence>
<sequence>MWYQNLQYPTLASPHTLLSSHPSPCAVFSSTTFYLSLPYSLTNFPTALPVIILFPASSPLTTTVRTWPRPRLGPRPYRKTPTPVIVPLGSTPASLSSAHPLIPVGCLECLRPLAPLLGLRISLASSSFGWSRVIRALREPDRLHPAFY</sequence>